<gene>
    <name evidence="1" type="ORF">EVB97_380</name>
</gene>
<dbReference type="EMBL" id="MN988525">
    <property type="protein sequence ID" value="QIG72918.1"/>
    <property type="molecule type" value="Genomic_DNA"/>
</dbReference>
<keyword evidence="2" id="KW-1185">Reference proteome</keyword>
<name>A0A7S5UX12_9CAUD</name>
<proteinExistence type="predicted"/>
<organism evidence="1 2">
    <name type="scientific">Rhizobium phage RHph_Y65</name>
    <dbReference type="NCBI Taxonomy" id="2509785"/>
    <lineage>
        <taxon>Viruses</taxon>
        <taxon>Duplodnaviria</taxon>
        <taxon>Heunggongvirae</taxon>
        <taxon>Uroviricota</taxon>
        <taxon>Caudoviricetes</taxon>
        <taxon>Kleczkowskaviridae</taxon>
        <taxon>Cuauhnahuacvirus</taxon>
        <taxon>Cuauhnahuacvirus Y65</taxon>
    </lineage>
</organism>
<accession>A0A7S5UX12</accession>
<sequence length="238" mass="28189">MVKFKSDLDRSLFCTEMERIDLIGQDTIPDDLHEIFLKNRKTLVSKVKDFRRSQIGKASWRRHRYSHLKGVRKWHKSTEGKKFHRQLGRFLATRITNRFESIDNTKYETLKALSSLRTHLFIEGEYYRSSMDEDVDFDFLLEYSLPHLASLEQKVHDGKYEDISYDELELLLRLVEQVEVLSALSTVVDFEPEELSSQLESQDVNEDLTYGMLVKYFKILEMKSNVDYLKSLMEIQDV</sequence>
<evidence type="ECO:0000313" key="1">
    <source>
        <dbReference type="EMBL" id="QIG72918.1"/>
    </source>
</evidence>
<dbReference type="Proteomes" id="UP000655883">
    <property type="component" value="Segment"/>
</dbReference>
<protein>
    <submittedName>
        <fullName evidence="1">Uncharacterized protein</fullName>
    </submittedName>
</protein>
<reference evidence="1 2" key="1">
    <citation type="submission" date="2020-01" db="EMBL/GenBank/DDBJ databases">
        <title>Patterns of diversity and host range of bacteriophage communities associated with bean-nodulatin bacteria.</title>
        <authorList>
            <person name="Vann Cauwenberghe J."/>
            <person name="Santamaria R.I."/>
            <person name="Bustos P."/>
            <person name="Juarez S."/>
            <person name="Gonzalez V."/>
        </authorList>
    </citation>
    <scope>NUCLEOTIDE SEQUENCE [LARGE SCALE GENOMIC DNA]</scope>
    <source>
        <strain evidence="2">RHph</strain>
    </source>
</reference>
<evidence type="ECO:0000313" key="2">
    <source>
        <dbReference type="Proteomes" id="UP000655883"/>
    </source>
</evidence>